<dbReference type="STRING" id="679937.Bcop_1260"/>
<dbReference type="Pfam" id="PF20338">
    <property type="entry name" value="DUF6633"/>
    <property type="match status" value="1"/>
</dbReference>
<dbReference type="InterPro" id="IPR046573">
    <property type="entry name" value="DUF6633"/>
</dbReference>
<evidence type="ECO:0000313" key="1">
    <source>
        <dbReference type="EMBL" id="EGJ71463.1"/>
    </source>
</evidence>
<dbReference type="EMBL" id="CM001167">
    <property type="protein sequence ID" value="EGJ71463.1"/>
    <property type="molecule type" value="Genomic_DNA"/>
</dbReference>
<keyword evidence="2" id="KW-1185">Reference proteome</keyword>
<reference evidence="1 2" key="1">
    <citation type="journal article" date="2011" name="Stand. Genomic Sci.">
        <title>Non-contiguous finished genome sequence of Bacteroides coprosuis type strain (PC139).</title>
        <authorList>
            <person name="Land M."/>
            <person name="Held B."/>
            <person name="Gronow S."/>
            <person name="Abt B."/>
            <person name="Lucas S."/>
            <person name="Del Rio T.G."/>
            <person name="Nolan M."/>
            <person name="Tice H."/>
            <person name="Cheng J.F."/>
            <person name="Pitluck S."/>
            <person name="Liolios K."/>
            <person name="Pagani I."/>
            <person name="Ivanova N."/>
            <person name="Mavromatis K."/>
            <person name="Mikhailova N."/>
            <person name="Pati A."/>
            <person name="Tapia R."/>
            <person name="Han C."/>
            <person name="Goodwin L."/>
            <person name="Chen A."/>
            <person name="Palaniappan K."/>
            <person name="Hauser L."/>
            <person name="Brambilla E.M."/>
            <person name="Rohde M."/>
            <person name="Goker M."/>
            <person name="Detter J.C."/>
            <person name="Woyke T."/>
            <person name="Bristow J."/>
            <person name="Eisen J.A."/>
            <person name="Markowitz V."/>
            <person name="Hugenholtz P."/>
            <person name="Kyrpides N.C."/>
            <person name="Klenk H.P."/>
            <person name="Lapidus A."/>
        </authorList>
    </citation>
    <scope>NUCLEOTIDE SEQUENCE</scope>
    <source>
        <strain evidence="1 2">DSM 18011</strain>
    </source>
</reference>
<dbReference type="AlphaFoldDB" id="F3ZNC3"/>
<protein>
    <submittedName>
        <fullName evidence="1">Uncharacterized protein</fullName>
    </submittedName>
</protein>
<evidence type="ECO:0000313" key="2">
    <source>
        <dbReference type="Proteomes" id="UP000018439"/>
    </source>
</evidence>
<sequence length="211" mass="24318">MVDEWSGTLAQINVKQDIMEVASKSNIPTLADVTRAFDNGTVVTVIANHLHSLCSFGDTAVKQDQFLDTALLIATEYYFLNLSELCLFFRRCKIGKYGQIVWGQRLNIQQVMTALYQFVRERAEAINKRESQNIAHQQAMMRTEDVPVLMGGLDELHEMQKEARKHYSIFRRIFPRLPPDLSPQEYWAAWKQDENRVGRILSAFCMRGKGE</sequence>
<proteinExistence type="predicted"/>
<name>F3ZNC3_9BACE</name>
<dbReference type="eggNOG" id="ENOG5031Q01">
    <property type="taxonomic scope" value="Bacteria"/>
</dbReference>
<dbReference type="Proteomes" id="UP000018439">
    <property type="component" value="Chromosome"/>
</dbReference>
<organism evidence="1 2">
    <name type="scientific">Bacteroides coprosuis DSM 18011</name>
    <dbReference type="NCBI Taxonomy" id="679937"/>
    <lineage>
        <taxon>Bacteria</taxon>
        <taxon>Pseudomonadati</taxon>
        <taxon>Bacteroidota</taxon>
        <taxon>Bacteroidia</taxon>
        <taxon>Bacteroidales</taxon>
        <taxon>Bacteroidaceae</taxon>
        <taxon>Bacteroides</taxon>
    </lineage>
</organism>
<dbReference type="HOGENOM" id="CLU_1164031_0_0_10"/>
<accession>F3ZNC3</accession>
<gene>
    <name evidence="1" type="ORF">Bcop_1260</name>
</gene>